<dbReference type="GO" id="GO:0016491">
    <property type="term" value="F:oxidoreductase activity"/>
    <property type="evidence" value="ECO:0007669"/>
    <property type="project" value="UniProtKB-KW"/>
</dbReference>
<proteinExistence type="inferred from homology"/>
<dbReference type="SUPFAM" id="SSF51735">
    <property type="entry name" value="NAD(P)-binding Rossmann-fold domains"/>
    <property type="match status" value="1"/>
</dbReference>
<dbReference type="STRING" id="254406.SAMN04488042_11157"/>
<dbReference type="InterPro" id="IPR020904">
    <property type="entry name" value="Sc_DH/Rdtase_CS"/>
</dbReference>
<dbReference type="PANTHER" id="PTHR43658">
    <property type="entry name" value="SHORT-CHAIN DEHYDROGENASE/REDUCTASE"/>
    <property type="match status" value="1"/>
</dbReference>
<protein>
    <submittedName>
        <fullName evidence="3">NAD(P)-dependent dehydrogenase, short-chain alcohol dehydrogenase family</fullName>
    </submittedName>
</protein>
<reference evidence="3 4" key="1">
    <citation type="submission" date="2016-10" db="EMBL/GenBank/DDBJ databases">
        <authorList>
            <person name="de Groot N.N."/>
        </authorList>
    </citation>
    <scope>NUCLEOTIDE SEQUENCE [LARGE SCALE GENOMIC DNA]</scope>
    <source>
        <strain evidence="3 4">DSM 15283</strain>
    </source>
</reference>
<comment type="similarity">
    <text evidence="2">Belongs to the short-chain dehydrogenases/reductases (SDR) family.</text>
</comment>
<dbReference type="OrthoDB" id="9795647at2"/>
<dbReference type="Proteomes" id="UP000199144">
    <property type="component" value="Unassembled WGS sequence"/>
</dbReference>
<dbReference type="PRINTS" id="PR00080">
    <property type="entry name" value="SDRFAMILY"/>
</dbReference>
<evidence type="ECO:0000256" key="2">
    <source>
        <dbReference type="RuleBase" id="RU000363"/>
    </source>
</evidence>
<dbReference type="RefSeq" id="WP_093096336.1">
    <property type="nucleotide sequence ID" value="NZ_FOTQ01000011.1"/>
</dbReference>
<keyword evidence="4" id="KW-1185">Reference proteome</keyword>
<evidence type="ECO:0000313" key="4">
    <source>
        <dbReference type="Proteomes" id="UP000199144"/>
    </source>
</evidence>
<keyword evidence="1" id="KW-0560">Oxidoreductase</keyword>
<dbReference type="AlphaFoldDB" id="A0A1I4SKZ0"/>
<dbReference type="PANTHER" id="PTHR43658:SF8">
    <property type="entry name" value="17-BETA-HYDROXYSTEROID DEHYDROGENASE 14-RELATED"/>
    <property type="match status" value="1"/>
</dbReference>
<dbReference type="InterPro" id="IPR002347">
    <property type="entry name" value="SDR_fam"/>
</dbReference>
<name>A0A1I4SKZ0_9RHOB</name>
<dbReference type="PROSITE" id="PS00061">
    <property type="entry name" value="ADH_SHORT"/>
    <property type="match status" value="1"/>
</dbReference>
<evidence type="ECO:0000256" key="1">
    <source>
        <dbReference type="ARBA" id="ARBA00023002"/>
    </source>
</evidence>
<organism evidence="3 4">
    <name type="scientific">Shimia aestuarii</name>
    <dbReference type="NCBI Taxonomy" id="254406"/>
    <lineage>
        <taxon>Bacteria</taxon>
        <taxon>Pseudomonadati</taxon>
        <taxon>Pseudomonadota</taxon>
        <taxon>Alphaproteobacteria</taxon>
        <taxon>Rhodobacterales</taxon>
        <taxon>Roseobacteraceae</taxon>
    </lineage>
</organism>
<dbReference type="PRINTS" id="PR00081">
    <property type="entry name" value="GDHRDH"/>
</dbReference>
<sequence>MRIGADTPAVVTGGASGLGAAVTRALRAKGVPVGILDMNADAGQQFAAETGATFAQCDISDAGAVGTALDRLRARQGQERICINCAGIAPAAKTVSRGAAHDPALYAKVVGVNLIGTFNVATQSALGISGTEPQNDDGERGVIINTASIAAFEGQMGQLAYASSKAGVVGLTLPMARDLAQTGIRVVAIAPGIFATPMVTAFPQEVQDALARTSEFPQRLGRVEEFAELALHIVRNTMLNGEVIRLDAATRMQSK</sequence>
<dbReference type="EMBL" id="FOTQ01000011">
    <property type="protein sequence ID" value="SFM65061.1"/>
    <property type="molecule type" value="Genomic_DNA"/>
</dbReference>
<evidence type="ECO:0000313" key="3">
    <source>
        <dbReference type="EMBL" id="SFM65061.1"/>
    </source>
</evidence>
<gene>
    <name evidence="3" type="ORF">SAMN04488042_11157</name>
</gene>
<dbReference type="Pfam" id="PF00106">
    <property type="entry name" value="adh_short"/>
    <property type="match status" value="1"/>
</dbReference>
<dbReference type="Gene3D" id="3.40.50.720">
    <property type="entry name" value="NAD(P)-binding Rossmann-like Domain"/>
    <property type="match status" value="1"/>
</dbReference>
<accession>A0A1I4SKZ0</accession>
<dbReference type="InterPro" id="IPR036291">
    <property type="entry name" value="NAD(P)-bd_dom_sf"/>
</dbReference>